<protein>
    <submittedName>
        <fullName evidence="3">GIY-YIG nuclease family protein</fullName>
    </submittedName>
</protein>
<evidence type="ECO:0000313" key="4">
    <source>
        <dbReference type="Proteomes" id="UP000250744"/>
    </source>
</evidence>
<feature type="domain" description="GIY-YIG" evidence="2">
    <location>
        <begin position="6"/>
        <end position="83"/>
    </location>
</feature>
<dbReference type="SUPFAM" id="SSF82771">
    <property type="entry name" value="GIY-YIG endonuclease"/>
    <property type="match status" value="1"/>
</dbReference>
<dbReference type="InterPro" id="IPR000305">
    <property type="entry name" value="GIY-YIG_endonuc"/>
</dbReference>
<dbReference type="Gene3D" id="3.40.1440.10">
    <property type="entry name" value="GIY-YIG endonuclease"/>
    <property type="match status" value="1"/>
</dbReference>
<comment type="similarity">
    <text evidence="1">Belongs to the UPF0213 family.</text>
</comment>
<dbReference type="EMBL" id="QKRX01000017">
    <property type="protein sequence ID" value="RAU16739.1"/>
    <property type="molecule type" value="Genomic_DNA"/>
</dbReference>
<dbReference type="PROSITE" id="PS50164">
    <property type="entry name" value="GIY_YIG"/>
    <property type="match status" value="1"/>
</dbReference>
<name>A0A364NHY8_9GAMM</name>
<evidence type="ECO:0000259" key="2">
    <source>
        <dbReference type="PROSITE" id="PS50164"/>
    </source>
</evidence>
<sequence length="92" mass="10719">MSDANPIWYVYLLRCSDNSLYTGITTDLERRLQEHNSCDKRGARYTRTRRPVQLVYFEKQADRSLASKRESALKKLSRLGKERLVLNAPSVN</sequence>
<dbReference type="CDD" id="cd10456">
    <property type="entry name" value="GIY-YIG_UPF0213"/>
    <property type="match status" value="1"/>
</dbReference>
<dbReference type="OrthoDB" id="9797095at2"/>
<dbReference type="InterPro" id="IPR035901">
    <property type="entry name" value="GIY-YIG_endonuc_sf"/>
</dbReference>
<reference evidence="3 4" key="1">
    <citation type="submission" date="2018-06" db="EMBL/GenBank/DDBJ databases">
        <title>Nitrincola tibetense sp. nov., isolated from Lake XuguoCo on Tibetan Plateau.</title>
        <authorList>
            <person name="Xing P."/>
        </authorList>
    </citation>
    <scope>NUCLEOTIDE SEQUENCE [LARGE SCALE GENOMIC DNA]</scope>
    <source>
        <strain evidence="4">xg18</strain>
    </source>
</reference>
<dbReference type="InterPro" id="IPR050190">
    <property type="entry name" value="UPF0213_domain"/>
</dbReference>
<dbReference type="PANTHER" id="PTHR34477">
    <property type="entry name" value="UPF0213 PROTEIN YHBQ"/>
    <property type="match status" value="1"/>
</dbReference>
<gene>
    <name evidence="3" type="ORF">DN062_16545</name>
</gene>
<comment type="caution">
    <text evidence="3">The sequence shown here is derived from an EMBL/GenBank/DDBJ whole genome shotgun (WGS) entry which is preliminary data.</text>
</comment>
<dbReference type="RefSeq" id="WP_112160406.1">
    <property type="nucleotide sequence ID" value="NZ_QKRX01000017.1"/>
</dbReference>
<organism evidence="3 4">
    <name type="scientific">Nitrincola tibetensis</name>
    <dbReference type="NCBI Taxonomy" id="2219697"/>
    <lineage>
        <taxon>Bacteria</taxon>
        <taxon>Pseudomonadati</taxon>
        <taxon>Pseudomonadota</taxon>
        <taxon>Gammaproteobacteria</taxon>
        <taxon>Oceanospirillales</taxon>
        <taxon>Oceanospirillaceae</taxon>
        <taxon>Nitrincola</taxon>
    </lineage>
</organism>
<proteinExistence type="inferred from homology"/>
<keyword evidence="4" id="KW-1185">Reference proteome</keyword>
<evidence type="ECO:0000256" key="1">
    <source>
        <dbReference type="ARBA" id="ARBA00007435"/>
    </source>
</evidence>
<evidence type="ECO:0000313" key="3">
    <source>
        <dbReference type="EMBL" id="RAU16739.1"/>
    </source>
</evidence>
<accession>A0A364NHY8</accession>
<dbReference type="AlphaFoldDB" id="A0A364NHY8"/>
<dbReference type="Proteomes" id="UP000250744">
    <property type="component" value="Unassembled WGS sequence"/>
</dbReference>
<dbReference type="PANTHER" id="PTHR34477:SF1">
    <property type="entry name" value="UPF0213 PROTEIN YHBQ"/>
    <property type="match status" value="1"/>
</dbReference>
<dbReference type="Pfam" id="PF01541">
    <property type="entry name" value="GIY-YIG"/>
    <property type="match status" value="1"/>
</dbReference>